<evidence type="ECO:0000313" key="6">
    <source>
        <dbReference type="EMBL" id="KAF5891630.1"/>
    </source>
</evidence>
<dbReference type="InterPro" id="IPR027417">
    <property type="entry name" value="P-loop_NTPase"/>
</dbReference>
<feature type="region of interest" description="Disordered" evidence="4">
    <location>
        <begin position="226"/>
        <end position="254"/>
    </location>
</feature>
<feature type="non-terminal residue" evidence="6">
    <location>
        <position position="254"/>
    </location>
</feature>
<keyword evidence="2" id="KW-0547">Nucleotide-binding</keyword>
<dbReference type="AlphaFoldDB" id="A0A8J4XB26"/>
<feature type="non-terminal residue" evidence="6">
    <location>
        <position position="1"/>
    </location>
</feature>
<proteinExistence type="inferred from homology"/>
<dbReference type="FunFam" id="3.40.50.300:FF:000366">
    <property type="entry name" value="GTPase, IMAP family member 2"/>
    <property type="match status" value="1"/>
</dbReference>
<comment type="caution">
    <text evidence="6">The sequence shown here is derived from an EMBL/GenBank/DDBJ whole genome shotgun (WGS) entry which is preliminary data.</text>
</comment>
<dbReference type="GO" id="GO:0005525">
    <property type="term" value="F:GTP binding"/>
    <property type="evidence" value="ECO:0007669"/>
    <property type="project" value="UniProtKB-KW"/>
</dbReference>
<keyword evidence="3" id="KW-0342">GTP-binding</keyword>
<evidence type="ECO:0000256" key="1">
    <source>
        <dbReference type="ARBA" id="ARBA00008535"/>
    </source>
</evidence>
<dbReference type="Pfam" id="PF04548">
    <property type="entry name" value="AIG1"/>
    <property type="match status" value="1"/>
</dbReference>
<dbReference type="SUPFAM" id="SSF52540">
    <property type="entry name" value="P-loop containing nucleoside triphosphate hydrolases"/>
    <property type="match status" value="1"/>
</dbReference>
<dbReference type="Proteomes" id="UP000727407">
    <property type="component" value="Unassembled WGS sequence"/>
</dbReference>
<name>A0A8J4XB26_CLAMG</name>
<reference evidence="6" key="1">
    <citation type="submission" date="2020-07" db="EMBL/GenBank/DDBJ databases">
        <title>Clarias magur genome sequencing, assembly and annotation.</title>
        <authorList>
            <person name="Kushwaha B."/>
            <person name="Kumar R."/>
            <person name="Das P."/>
            <person name="Joshi C.G."/>
            <person name="Kumar D."/>
            <person name="Nagpure N.S."/>
            <person name="Pandey M."/>
            <person name="Agarwal S."/>
            <person name="Srivastava S."/>
            <person name="Singh M."/>
            <person name="Sahoo L."/>
            <person name="Jayasankar P."/>
            <person name="Meher P.K."/>
            <person name="Koringa P.G."/>
            <person name="Iquebal M.A."/>
            <person name="Das S.P."/>
            <person name="Bit A."/>
            <person name="Patnaik S."/>
            <person name="Patel N."/>
            <person name="Shah T.M."/>
            <person name="Hinsu A."/>
            <person name="Jena J.K."/>
        </authorList>
    </citation>
    <scope>NUCLEOTIDE SEQUENCE</scope>
    <source>
        <strain evidence="6">CIFAMagur01</strain>
        <tissue evidence="6">Testis</tissue>
    </source>
</reference>
<dbReference type="InterPro" id="IPR006703">
    <property type="entry name" value="G_AIG1"/>
</dbReference>
<organism evidence="6 7">
    <name type="scientific">Clarias magur</name>
    <name type="common">Asian catfish</name>
    <name type="synonym">Macropteronotus magur</name>
    <dbReference type="NCBI Taxonomy" id="1594786"/>
    <lineage>
        <taxon>Eukaryota</taxon>
        <taxon>Metazoa</taxon>
        <taxon>Chordata</taxon>
        <taxon>Craniata</taxon>
        <taxon>Vertebrata</taxon>
        <taxon>Euteleostomi</taxon>
        <taxon>Actinopterygii</taxon>
        <taxon>Neopterygii</taxon>
        <taxon>Teleostei</taxon>
        <taxon>Ostariophysi</taxon>
        <taxon>Siluriformes</taxon>
        <taxon>Clariidae</taxon>
        <taxon>Clarias</taxon>
    </lineage>
</organism>
<accession>A0A8J4XB26</accession>
<dbReference type="PANTHER" id="PTHR10903:SF62">
    <property type="entry name" value="GTPASE IMAP FAMILY MEMBER 4-LIKE-RELATED"/>
    <property type="match status" value="1"/>
</dbReference>
<comment type="similarity">
    <text evidence="1">Belongs to the TRAFAC class TrmE-Era-EngA-EngB-Septin-like GTPase superfamily. AIG1/Toc34/Toc159-like paraseptin GTPase family. IAN subfamily.</text>
</comment>
<gene>
    <name evidence="6" type="ORF">DAT39_018659</name>
</gene>
<dbReference type="Gene3D" id="3.40.50.300">
    <property type="entry name" value="P-loop containing nucleotide triphosphate hydrolases"/>
    <property type="match status" value="1"/>
</dbReference>
<sequence>SLNPPDTLRIVLLGKTGVGKSASGNTILRKEVFNEDISDESVTSVCQKETAEVCGRPISVIDTPGLFDTRTDNDEIRKEIVKCISMAAPGPHVFLLVLKIGNFTQEEREAVRRIKKTFGKTSKMYTIVLFTGGDMLKGKTVEQFIESSGTKLKRLLLEFGNRYNVFNNNDKSSNTQVRTLLNKIDSMVKMNRGSCYTNEMFEDVEKAVEEDMERILKEREKQIEREKEELKKKHEAEMEEMRREMQRQKEKECK</sequence>
<feature type="domain" description="AIG1-type G" evidence="5">
    <location>
        <begin position="5"/>
        <end position="205"/>
    </location>
</feature>
<dbReference type="PROSITE" id="PS51720">
    <property type="entry name" value="G_AIG1"/>
    <property type="match status" value="1"/>
</dbReference>
<evidence type="ECO:0000313" key="7">
    <source>
        <dbReference type="Proteomes" id="UP000727407"/>
    </source>
</evidence>
<dbReference type="PANTHER" id="PTHR10903">
    <property type="entry name" value="GTPASE, IMAP FAMILY MEMBER-RELATED"/>
    <property type="match status" value="1"/>
</dbReference>
<dbReference type="CDD" id="cd01852">
    <property type="entry name" value="AIG1"/>
    <property type="match status" value="1"/>
</dbReference>
<evidence type="ECO:0000256" key="3">
    <source>
        <dbReference type="ARBA" id="ARBA00023134"/>
    </source>
</evidence>
<protein>
    <submittedName>
        <fullName evidence="6">GTPase IMAP family member 8-like</fullName>
    </submittedName>
</protein>
<evidence type="ECO:0000256" key="4">
    <source>
        <dbReference type="SAM" id="MobiDB-lite"/>
    </source>
</evidence>
<dbReference type="EMBL" id="QNUK01000565">
    <property type="protein sequence ID" value="KAF5891630.1"/>
    <property type="molecule type" value="Genomic_DNA"/>
</dbReference>
<evidence type="ECO:0000259" key="5">
    <source>
        <dbReference type="PROSITE" id="PS51720"/>
    </source>
</evidence>
<dbReference type="OrthoDB" id="8954335at2759"/>
<keyword evidence="7" id="KW-1185">Reference proteome</keyword>
<dbReference type="InterPro" id="IPR045058">
    <property type="entry name" value="GIMA/IAN/Toc"/>
</dbReference>
<evidence type="ECO:0000256" key="2">
    <source>
        <dbReference type="ARBA" id="ARBA00022741"/>
    </source>
</evidence>